<keyword evidence="3" id="KW-1185">Reference proteome</keyword>
<dbReference type="RefSeq" id="WP_092979716.1">
    <property type="nucleotide sequence ID" value="NZ_FOYQ01000001.1"/>
</dbReference>
<name>A0A1I6FMY2_9FLAO</name>
<dbReference type="Proteomes" id="UP000199534">
    <property type="component" value="Unassembled WGS sequence"/>
</dbReference>
<evidence type="ECO:0000313" key="3">
    <source>
        <dbReference type="Proteomes" id="UP000199534"/>
    </source>
</evidence>
<dbReference type="STRING" id="400055.SAMN04490243_0031"/>
<proteinExistence type="predicted"/>
<dbReference type="OrthoDB" id="1098521at2"/>
<keyword evidence="1" id="KW-0472">Membrane</keyword>
<protein>
    <submittedName>
        <fullName evidence="2">Uncharacterized protein</fullName>
    </submittedName>
</protein>
<organism evidence="2 3">
    <name type="scientific">Robiginitalea myxolifaciens</name>
    <dbReference type="NCBI Taxonomy" id="400055"/>
    <lineage>
        <taxon>Bacteria</taxon>
        <taxon>Pseudomonadati</taxon>
        <taxon>Bacteroidota</taxon>
        <taxon>Flavobacteriia</taxon>
        <taxon>Flavobacteriales</taxon>
        <taxon>Flavobacteriaceae</taxon>
        <taxon>Robiginitalea</taxon>
    </lineage>
</organism>
<evidence type="ECO:0000256" key="1">
    <source>
        <dbReference type="SAM" id="Phobius"/>
    </source>
</evidence>
<keyword evidence="1" id="KW-0812">Transmembrane</keyword>
<sequence length="138" mass="16049">MELASVKIVLGKYLEGETTVAEEAQLREYFSGDQVAPELEAYRPLFAYFSEARDERFTGQVPLKTRRFDYRWLSVAAVGVLMFGLYFGNRYREQREAEFAYNETRKALGMIAQNLDRGTEKVAYIAEFDEAKQKIYKN</sequence>
<accession>A0A1I6FMY2</accession>
<keyword evidence="1" id="KW-1133">Transmembrane helix</keyword>
<gene>
    <name evidence="2" type="ORF">SAMN04490243_0031</name>
</gene>
<dbReference type="EMBL" id="FOYQ01000001">
    <property type="protein sequence ID" value="SFR31204.1"/>
    <property type="molecule type" value="Genomic_DNA"/>
</dbReference>
<reference evidence="2 3" key="1">
    <citation type="submission" date="2016-10" db="EMBL/GenBank/DDBJ databases">
        <authorList>
            <person name="de Groot N.N."/>
        </authorList>
    </citation>
    <scope>NUCLEOTIDE SEQUENCE [LARGE SCALE GENOMIC DNA]</scope>
    <source>
        <strain evidence="2 3">DSM 21019</strain>
    </source>
</reference>
<evidence type="ECO:0000313" key="2">
    <source>
        <dbReference type="EMBL" id="SFR31204.1"/>
    </source>
</evidence>
<dbReference type="AlphaFoldDB" id="A0A1I6FMY2"/>
<feature type="transmembrane region" description="Helical" evidence="1">
    <location>
        <begin position="70"/>
        <end position="88"/>
    </location>
</feature>